<proteinExistence type="predicted"/>
<protein>
    <recommendedName>
        <fullName evidence="3">Restriction alleviation protein, Lar family</fullName>
    </recommendedName>
</protein>
<gene>
    <name evidence="1" type="ORF">FAZ97_17355</name>
</gene>
<reference evidence="1 2" key="1">
    <citation type="submission" date="2019-12" db="EMBL/GenBank/DDBJ databases">
        <title>Paraburkholderia acidiphila 7Q-K02 sp. nov and Paraburkholderia acidisoli DHF22 sp. nov., two strains isolated from forest soil.</title>
        <authorList>
            <person name="Gao Z."/>
            <person name="Qiu L."/>
        </authorList>
    </citation>
    <scope>NUCLEOTIDE SEQUENCE [LARGE SCALE GENOMIC DNA]</scope>
    <source>
        <strain evidence="1 2">7Q-K02</strain>
    </source>
</reference>
<keyword evidence="2" id="KW-1185">Reference proteome</keyword>
<name>A0A7Z2G800_9BURK</name>
<evidence type="ECO:0008006" key="3">
    <source>
        <dbReference type="Google" id="ProtNLM"/>
    </source>
</evidence>
<dbReference type="EMBL" id="CP046910">
    <property type="protein sequence ID" value="QGZ56732.1"/>
    <property type="molecule type" value="Genomic_DNA"/>
</dbReference>
<accession>A0A7Z2G800</accession>
<organism evidence="1 2">
    <name type="scientific">Paraburkholderia acidiphila</name>
    <dbReference type="NCBI Taxonomy" id="2571747"/>
    <lineage>
        <taxon>Bacteria</taxon>
        <taxon>Pseudomonadati</taxon>
        <taxon>Pseudomonadota</taxon>
        <taxon>Betaproteobacteria</taxon>
        <taxon>Burkholderiales</taxon>
        <taxon>Burkholderiaceae</taxon>
        <taxon>Paraburkholderia</taxon>
    </lineage>
</organism>
<evidence type="ECO:0000313" key="1">
    <source>
        <dbReference type="EMBL" id="QGZ56732.1"/>
    </source>
</evidence>
<dbReference type="RefSeq" id="WP_158759686.1">
    <property type="nucleotide sequence ID" value="NZ_CP046910.1"/>
</dbReference>
<dbReference type="Proteomes" id="UP000434209">
    <property type="component" value="Chromosome 2"/>
</dbReference>
<evidence type="ECO:0000313" key="2">
    <source>
        <dbReference type="Proteomes" id="UP000434209"/>
    </source>
</evidence>
<dbReference type="KEGG" id="pacp:FAZ97_17355"/>
<dbReference type="AlphaFoldDB" id="A0A7Z2G800"/>
<dbReference type="OrthoDB" id="9133570at2"/>
<sequence length="63" mass="7023">MKLDPCKFCGGAPGDPRDDQIEFDSWVASIDCTGCDITITMQYSVDSPLLARERISKLWNSKP</sequence>